<dbReference type="EMBL" id="BMAV01018485">
    <property type="protein sequence ID" value="GFY70887.1"/>
    <property type="molecule type" value="Genomic_DNA"/>
</dbReference>
<evidence type="ECO:0000313" key="1">
    <source>
        <dbReference type="EMBL" id="GFY70887.1"/>
    </source>
</evidence>
<organism evidence="1 2">
    <name type="scientific">Trichonephila inaurata madagascariensis</name>
    <dbReference type="NCBI Taxonomy" id="2747483"/>
    <lineage>
        <taxon>Eukaryota</taxon>
        <taxon>Metazoa</taxon>
        <taxon>Ecdysozoa</taxon>
        <taxon>Arthropoda</taxon>
        <taxon>Chelicerata</taxon>
        <taxon>Arachnida</taxon>
        <taxon>Araneae</taxon>
        <taxon>Araneomorphae</taxon>
        <taxon>Entelegynae</taxon>
        <taxon>Araneoidea</taxon>
        <taxon>Nephilidae</taxon>
        <taxon>Trichonephila</taxon>
        <taxon>Trichonephila inaurata</taxon>
    </lineage>
</organism>
<keyword evidence="2" id="KW-1185">Reference proteome</keyword>
<gene>
    <name evidence="1" type="ORF">TNIN_216871</name>
</gene>
<reference evidence="1" key="1">
    <citation type="submission" date="2020-08" db="EMBL/GenBank/DDBJ databases">
        <title>Multicomponent nature underlies the extraordinary mechanical properties of spider dragline silk.</title>
        <authorList>
            <person name="Kono N."/>
            <person name="Nakamura H."/>
            <person name="Mori M."/>
            <person name="Yoshida Y."/>
            <person name="Ohtoshi R."/>
            <person name="Malay A.D."/>
            <person name="Moran D.A.P."/>
            <person name="Tomita M."/>
            <person name="Numata K."/>
            <person name="Arakawa K."/>
        </authorList>
    </citation>
    <scope>NUCLEOTIDE SEQUENCE</scope>
</reference>
<comment type="caution">
    <text evidence="1">The sequence shown here is derived from an EMBL/GenBank/DDBJ whole genome shotgun (WGS) entry which is preliminary data.</text>
</comment>
<dbReference type="Proteomes" id="UP000886998">
    <property type="component" value="Unassembled WGS sequence"/>
</dbReference>
<proteinExistence type="predicted"/>
<sequence>MGSSSVYNSCYILSDSRAAVLDIISDSNPITKGLDCRHDLKNLTSRGKTRGLKFVPAHCRVIGNEKANFLA</sequence>
<name>A0A8X6YF71_9ARAC</name>
<evidence type="ECO:0000313" key="2">
    <source>
        <dbReference type="Proteomes" id="UP000886998"/>
    </source>
</evidence>
<protein>
    <submittedName>
        <fullName evidence="1">Uncharacterized protein</fullName>
    </submittedName>
</protein>
<accession>A0A8X6YF71</accession>
<dbReference type="AlphaFoldDB" id="A0A8X6YF71"/>